<evidence type="ECO:0000256" key="3">
    <source>
        <dbReference type="ARBA" id="ARBA00022692"/>
    </source>
</evidence>
<dbReference type="STRING" id="2015173.A0A026WZ63"/>
<dbReference type="Pfam" id="PF09803">
    <property type="entry name" value="Pet100"/>
    <property type="match status" value="1"/>
</dbReference>
<comment type="similarity">
    <text evidence="8">Belongs to the PET100 family.</text>
</comment>
<keyword evidence="7" id="KW-0472">Membrane</keyword>
<keyword evidence="10" id="KW-1185">Reference proteome</keyword>
<dbReference type="InterPro" id="IPR018625">
    <property type="entry name" value="Pet100"/>
</dbReference>
<keyword evidence="5" id="KW-1133">Transmembrane helix</keyword>
<accession>A0A026WZ63</accession>
<evidence type="ECO:0000256" key="2">
    <source>
        <dbReference type="ARBA" id="ARBA00004325"/>
    </source>
</evidence>
<evidence type="ECO:0000313" key="9">
    <source>
        <dbReference type="EMBL" id="EZA61036.1"/>
    </source>
</evidence>
<evidence type="ECO:0000256" key="8">
    <source>
        <dbReference type="ARBA" id="ARBA00038077"/>
    </source>
</evidence>
<dbReference type="OrthoDB" id="18175at2759"/>
<evidence type="ECO:0000256" key="7">
    <source>
        <dbReference type="ARBA" id="ARBA00023136"/>
    </source>
</evidence>
<name>A0A026WZ63_OOCBI</name>
<dbReference type="EMBL" id="KK107063">
    <property type="protein sequence ID" value="EZA61036.1"/>
    <property type="molecule type" value="Genomic_DNA"/>
</dbReference>
<keyword evidence="3" id="KW-0812">Transmembrane</keyword>
<dbReference type="AlphaFoldDB" id="A0A026WZ63"/>
<reference evidence="9 10" key="1">
    <citation type="journal article" date="2014" name="Curr. Biol.">
        <title>The genome of the clonal raider ant Cerapachys biroi.</title>
        <authorList>
            <person name="Oxley P.R."/>
            <person name="Ji L."/>
            <person name="Fetter-Pruneda I."/>
            <person name="McKenzie S.K."/>
            <person name="Li C."/>
            <person name="Hu H."/>
            <person name="Zhang G."/>
            <person name="Kronauer D.J."/>
        </authorList>
    </citation>
    <scope>NUCLEOTIDE SEQUENCE [LARGE SCALE GENOMIC DNA]</scope>
</reference>
<evidence type="ECO:0008006" key="11">
    <source>
        <dbReference type="Google" id="ProtNLM"/>
    </source>
</evidence>
<gene>
    <name evidence="9" type="ORF">X777_08248</name>
</gene>
<keyword evidence="6" id="KW-0496">Mitochondrion</keyword>
<comment type="subcellular location">
    <subcellularLocation>
        <location evidence="1">Membrane</location>
        <topology evidence="1">Single-pass membrane protein</topology>
    </subcellularLocation>
    <subcellularLocation>
        <location evidence="2">Mitochondrion membrane</location>
    </subcellularLocation>
</comment>
<evidence type="ECO:0000256" key="6">
    <source>
        <dbReference type="ARBA" id="ARBA00023128"/>
    </source>
</evidence>
<dbReference type="GO" id="GO:0051082">
    <property type="term" value="F:unfolded protein binding"/>
    <property type="evidence" value="ECO:0007669"/>
    <property type="project" value="TreeGrafter"/>
</dbReference>
<dbReference type="GO" id="GO:0005743">
    <property type="term" value="C:mitochondrial inner membrane"/>
    <property type="evidence" value="ECO:0007669"/>
    <property type="project" value="TreeGrafter"/>
</dbReference>
<protein>
    <recommendedName>
        <fullName evidence="11">Protein PET100-like protein, mitochondrial</fullName>
    </recommendedName>
</protein>
<evidence type="ECO:0000313" key="10">
    <source>
        <dbReference type="Proteomes" id="UP000053097"/>
    </source>
</evidence>
<dbReference type="PANTHER" id="PTHR33968:SF1">
    <property type="entry name" value="PROTEIN PET100 HOMOLOG, MITOCHONDRIAL"/>
    <property type="match status" value="1"/>
</dbReference>
<evidence type="ECO:0000256" key="5">
    <source>
        <dbReference type="ARBA" id="ARBA00022989"/>
    </source>
</evidence>
<dbReference type="OMA" id="MALYMTF"/>
<evidence type="ECO:0000256" key="4">
    <source>
        <dbReference type="ARBA" id="ARBA00022946"/>
    </source>
</evidence>
<evidence type="ECO:0000256" key="1">
    <source>
        <dbReference type="ARBA" id="ARBA00004167"/>
    </source>
</evidence>
<keyword evidence="4" id="KW-0809">Transit peptide</keyword>
<dbReference type="GO" id="GO:0033617">
    <property type="term" value="P:mitochondrial respiratory chain complex IV assembly"/>
    <property type="evidence" value="ECO:0007669"/>
    <property type="project" value="InterPro"/>
</dbReference>
<dbReference type="PANTHER" id="PTHR33968">
    <property type="entry name" value="PROTEIN PET100 HOMOLOG, MITOCHONDRIAL"/>
    <property type="match status" value="1"/>
</dbReference>
<proteinExistence type="inferred from homology"/>
<sequence length="80" mass="9954">MGWVFEVAKMFMYISFPVGIFHYYHHPMIFEKLMIEEKKKYFPPTSRKRNAEVEDFINKYNYDIKRKQLEAMEMQERGKY</sequence>
<dbReference type="Proteomes" id="UP000053097">
    <property type="component" value="Unassembled WGS sequence"/>
</dbReference>
<organism evidence="9 10">
    <name type="scientific">Ooceraea biroi</name>
    <name type="common">Clonal raider ant</name>
    <name type="synonym">Cerapachys biroi</name>
    <dbReference type="NCBI Taxonomy" id="2015173"/>
    <lineage>
        <taxon>Eukaryota</taxon>
        <taxon>Metazoa</taxon>
        <taxon>Ecdysozoa</taxon>
        <taxon>Arthropoda</taxon>
        <taxon>Hexapoda</taxon>
        <taxon>Insecta</taxon>
        <taxon>Pterygota</taxon>
        <taxon>Neoptera</taxon>
        <taxon>Endopterygota</taxon>
        <taxon>Hymenoptera</taxon>
        <taxon>Apocrita</taxon>
        <taxon>Aculeata</taxon>
        <taxon>Formicoidea</taxon>
        <taxon>Formicidae</taxon>
        <taxon>Dorylinae</taxon>
        <taxon>Ooceraea</taxon>
    </lineage>
</organism>